<accession>A0A486XEH8</accession>
<protein>
    <submittedName>
        <fullName evidence="1">Uncharacterized protein</fullName>
    </submittedName>
</protein>
<evidence type="ECO:0000313" key="1">
    <source>
        <dbReference type="EMBL" id="VGM96491.1"/>
    </source>
</evidence>
<organism evidence="1">
    <name type="scientific">uncultured Avibacterium sp</name>
    <dbReference type="NCBI Taxonomy" id="1936169"/>
    <lineage>
        <taxon>Bacteria</taxon>
        <taxon>Pseudomonadati</taxon>
        <taxon>Pseudomonadota</taxon>
        <taxon>Gammaproteobacteria</taxon>
        <taxon>Pasteurellales</taxon>
        <taxon>Pasteurellaceae</taxon>
        <taxon>Avibacterium</taxon>
        <taxon>environmental samples</taxon>
    </lineage>
</organism>
<sequence>MLGYDDGELLAEYTFGDESVEQWKKSLITLYRSGSSLKKAISHRIATLQYQCPGIQLSEGKLLEGKNINGAITFAYYCGQKIANIAPFGESGVTVILADNNGIAHMITQAWRPQKKPKPNDIFGVSQFDLLLLPAVVSEYAYFCNPEQNYPCQFDKQNPASHQYPSAVVELGREFEFTLPSNK</sequence>
<dbReference type="AlphaFoldDB" id="A0A486XEH8"/>
<dbReference type="EMBL" id="CAAHDN010000018">
    <property type="protein sequence ID" value="VGM96491.1"/>
    <property type="molecule type" value="Genomic_DNA"/>
</dbReference>
<reference evidence="1" key="1">
    <citation type="submission" date="2019-03" db="EMBL/GenBank/DDBJ databases">
        <authorList>
            <consortium name="Pathogen Informatics"/>
        </authorList>
    </citation>
    <scope>NUCLEOTIDE SEQUENCE</scope>
    <source>
        <strain evidence="1">Unknown</strain>
    </source>
</reference>
<proteinExistence type="predicted"/>
<gene>
    <name evidence="1" type="ORF">NCTC4101_01911</name>
</gene>
<name>A0A486XEH8_9PAST</name>